<comment type="caution">
    <text evidence="15">The sequence shown here is derived from an EMBL/GenBank/DDBJ whole genome shotgun (WGS) entry which is preliminary data.</text>
</comment>
<keyword evidence="4" id="KW-1003">Cell membrane</keyword>
<keyword evidence="3" id="KW-0813">Transport</keyword>
<evidence type="ECO:0000256" key="10">
    <source>
        <dbReference type="ARBA" id="ARBA00023170"/>
    </source>
</evidence>
<dbReference type="GO" id="GO:0072659">
    <property type="term" value="P:protein localization to plasma membrane"/>
    <property type="evidence" value="ECO:0007669"/>
    <property type="project" value="TreeGrafter"/>
</dbReference>
<evidence type="ECO:0000256" key="6">
    <source>
        <dbReference type="ARBA" id="ARBA00022729"/>
    </source>
</evidence>
<dbReference type="GO" id="GO:0008277">
    <property type="term" value="P:regulation of G protein-coupled receptor signaling pathway"/>
    <property type="evidence" value="ECO:0007669"/>
    <property type="project" value="InterPro"/>
</dbReference>
<gene>
    <name evidence="15" type="ORF">ANANG_G00079150</name>
</gene>
<name>A0A9D3MJU2_ANGAN</name>
<evidence type="ECO:0000256" key="13">
    <source>
        <dbReference type="SAM" id="Phobius"/>
    </source>
</evidence>
<protein>
    <recommendedName>
        <fullName evidence="12">Receptor activity-modifying protein 3</fullName>
    </recommendedName>
</protein>
<evidence type="ECO:0000256" key="1">
    <source>
        <dbReference type="ARBA" id="ARBA00004251"/>
    </source>
</evidence>
<dbReference type="GO" id="GO:0007186">
    <property type="term" value="P:G protein-coupled receptor signaling pathway"/>
    <property type="evidence" value="ECO:0007669"/>
    <property type="project" value="TreeGrafter"/>
</dbReference>
<keyword evidence="16" id="KW-1185">Reference proteome</keyword>
<evidence type="ECO:0000256" key="8">
    <source>
        <dbReference type="ARBA" id="ARBA00023136"/>
    </source>
</evidence>
<evidence type="ECO:0000256" key="12">
    <source>
        <dbReference type="ARBA" id="ARBA00041072"/>
    </source>
</evidence>
<feature type="signal peptide" evidence="14">
    <location>
        <begin position="1"/>
        <end position="28"/>
    </location>
</feature>
<evidence type="ECO:0000256" key="5">
    <source>
        <dbReference type="ARBA" id="ARBA00022692"/>
    </source>
</evidence>
<evidence type="ECO:0000256" key="4">
    <source>
        <dbReference type="ARBA" id="ARBA00022475"/>
    </source>
</evidence>
<keyword evidence="9" id="KW-1015">Disulfide bond</keyword>
<dbReference type="InterPro" id="IPR006985">
    <property type="entry name" value="RAMP"/>
</dbReference>
<sequence length="165" mass="18802">MDTNTLTVLKLFLVGIFVNTLMTSGLSATENINTKATVRPRVNICNDTVLLLEMEKCGEIFKSDMKLVDPQNWCNLTHFIREYNFFSTCTEDSAVHIGCYWPNPLVESYIIQIHKHFFSNCTLDRIIWVDPPDDTLTILILVPVVLTLAMIALVVWCSKRSDIMA</sequence>
<feature type="transmembrane region" description="Helical" evidence="13">
    <location>
        <begin position="136"/>
        <end position="157"/>
    </location>
</feature>
<dbReference type="PANTHER" id="PTHR14076:SF2">
    <property type="entry name" value="RECEPTOR ACTIVITY-MODIFYING PROTEIN 3"/>
    <property type="match status" value="1"/>
</dbReference>
<keyword evidence="7 13" id="KW-1133">Transmembrane helix</keyword>
<dbReference type="GO" id="GO:0009986">
    <property type="term" value="C:cell surface"/>
    <property type="evidence" value="ECO:0007669"/>
    <property type="project" value="TreeGrafter"/>
</dbReference>
<dbReference type="OrthoDB" id="9940331at2759"/>
<proteinExistence type="inferred from homology"/>
<evidence type="ECO:0000256" key="7">
    <source>
        <dbReference type="ARBA" id="ARBA00022989"/>
    </source>
</evidence>
<evidence type="ECO:0000313" key="15">
    <source>
        <dbReference type="EMBL" id="KAG5850149.1"/>
    </source>
</evidence>
<dbReference type="InterPro" id="IPR038126">
    <property type="entry name" value="RAMP_sf"/>
</dbReference>
<dbReference type="AlphaFoldDB" id="A0A9D3MJU2"/>
<keyword evidence="6 14" id="KW-0732">Signal</keyword>
<evidence type="ECO:0000256" key="3">
    <source>
        <dbReference type="ARBA" id="ARBA00022448"/>
    </source>
</evidence>
<evidence type="ECO:0000256" key="14">
    <source>
        <dbReference type="SAM" id="SignalP"/>
    </source>
</evidence>
<dbReference type="GO" id="GO:0006886">
    <property type="term" value="P:intracellular protein transport"/>
    <property type="evidence" value="ECO:0007669"/>
    <property type="project" value="InterPro"/>
</dbReference>
<evidence type="ECO:0000256" key="9">
    <source>
        <dbReference type="ARBA" id="ARBA00023157"/>
    </source>
</evidence>
<organism evidence="15 16">
    <name type="scientific">Anguilla anguilla</name>
    <name type="common">European freshwater eel</name>
    <name type="synonym">Muraena anguilla</name>
    <dbReference type="NCBI Taxonomy" id="7936"/>
    <lineage>
        <taxon>Eukaryota</taxon>
        <taxon>Metazoa</taxon>
        <taxon>Chordata</taxon>
        <taxon>Craniata</taxon>
        <taxon>Vertebrata</taxon>
        <taxon>Euteleostomi</taxon>
        <taxon>Actinopterygii</taxon>
        <taxon>Neopterygii</taxon>
        <taxon>Teleostei</taxon>
        <taxon>Anguilliformes</taxon>
        <taxon>Anguillidae</taxon>
        <taxon>Anguilla</taxon>
    </lineage>
</organism>
<keyword evidence="11" id="KW-0325">Glycoprotein</keyword>
<dbReference type="GO" id="GO:0015026">
    <property type="term" value="F:coreceptor activity"/>
    <property type="evidence" value="ECO:0007669"/>
    <property type="project" value="InterPro"/>
</dbReference>
<dbReference type="GO" id="GO:0006816">
    <property type="term" value="P:calcium ion transport"/>
    <property type="evidence" value="ECO:0007669"/>
    <property type="project" value="TreeGrafter"/>
</dbReference>
<evidence type="ECO:0000313" key="16">
    <source>
        <dbReference type="Proteomes" id="UP001044222"/>
    </source>
</evidence>
<evidence type="ECO:0000256" key="2">
    <source>
        <dbReference type="ARBA" id="ARBA00007087"/>
    </source>
</evidence>
<dbReference type="GO" id="GO:0043235">
    <property type="term" value="C:receptor complex"/>
    <property type="evidence" value="ECO:0007669"/>
    <property type="project" value="TreeGrafter"/>
</dbReference>
<dbReference type="Proteomes" id="UP001044222">
    <property type="component" value="Unassembled WGS sequence"/>
</dbReference>
<keyword evidence="5 13" id="KW-0812">Transmembrane</keyword>
<keyword evidence="8 13" id="KW-0472">Membrane</keyword>
<feature type="chain" id="PRO_5038701563" description="Receptor activity-modifying protein 3" evidence="14">
    <location>
        <begin position="29"/>
        <end position="165"/>
    </location>
</feature>
<dbReference type="GO" id="GO:0005886">
    <property type="term" value="C:plasma membrane"/>
    <property type="evidence" value="ECO:0007669"/>
    <property type="project" value="UniProtKB-SubCell"/>
</dbReference>
<dbReference type="PANTHER" id="PTHR14076">
    <property type="entry name" value="RECEPTOR ACTIVITY MODIFYING PROTEIN RAMP"/>
    <property type="match status" value="1"/>
</dbReference>
<dbReference type="EMBL" id="JAFIRN010000004">
    <property type="protein sequence ID" value="KAG5850149.1"/>
    <property type="molecule type" value="Genomic_DNA"/>
</dbReference>
<dbReference type="Gene3D" id="1.10.150.510">
    <property type="entry name" value="Receptor activity modifying family"/>
    <property type="match status" value="1"/>
</dbReference>
<dbReference type="GO" id="GO:0031623">
    <property type="term" value="P:receptor internalization"/>
    <property type="evidence" value="ECO:0007669"/>
    <property type="project" value="TreeGrafter"/>
</dbReference>
<comment type="subcellular location">
    <subcellularLocation>
        <location evidence="1">Cell membrane</location>
        <topology evidence="1">Single-pass type I membrane protein</topology>
    </subcellularLocation>
</comment>
<accession>A0A9D3MJU2</accession>
<evidence type="ECO:0000256" key="11">
    <source>
        <dbReference type="ARBA" id="ARBA00023180"/>
    </source>
</evidence>
<dbReference type="OMA" id="VAVWKWC"/>
<keyword evidence="10" id="KW-0675">Receptor</keyword>
<dbReference type="Pfam" id="PF04901">
    <property type="entry name" value="RAMP"/>
    <property type="match status" value="1"/>
</dbReference>
<dbReference type="GO" id="GO:0032870">
    <property type="term" value="P:cellular response to hormone stimulus"/>
    <property type="evidence" value="ECO:0007669"/>
    <property type="project" value="TreeGrafter"/>
</dbReference>
<comment type="similarity">
    <text evidence="2">Belongs to the RAMP family.</text>
</comment>
<reference evidence="15" key="1">
    <citation type="submission" date="2021-01" db="EMBL/GenBank/DDBJ databases">
        <title>A chromosome-scale assembly of European eel, Anguilla anguilla.</title>
        <authorList>
            <person name="Henkel C."/>
            <person name="Jong-Raadsen S.A."/>
            <person name="Dufour S."/>
            <person name="Weltzien F.-A."/>
            <person name="Palstra A.P."/>
            <person name="Pelster B."/>
            <person name="Spaink H.P."/>
            <person name="Van Den Thillart G.E."/>
            <person name="Jansen H."/>
            <person name="Zahm M."/>
            <person name="Klopp C."/>
            <person name="Cedric C."/>
            <person name="Louis A."/>
            <person name="Berthelot C."/>
            <person name="Parey E."/>
            <person name="Roest Crollius H."/>
            <person name="Montfort J."/>
            <person name="Robinson-Rechavi M."/>
            <person name="Bucao C."/>
            <person name="Bouchez O."/>
            <person name="Gislard M."/>
            <person name="Lluch J."/>
            <person name="Milhes M."/>
            <person name="Lampietro C."/>
            <person name="Lopez Roques C."/>
            <person name="Donnadieu C."/>
            <person name="Braasch I."/>
            <person name="Desvignes T."/>
            <person name="Postlethwait J."/>
            <person name="Bobe J."/>
            <person name="Guiguen Y."/>
            <person name="Dirks R."/>
        </authorList>
    </citation>
    <scope>NUCLEOTIDE SEQUENCE</scope>
    <source>
        <strain evidence="15">Tag_6206</strain>
        <tissue evidence="15">Liver</tissue>
    </source>
</reference>